<keyword evidence="2" id="KW-1185">Reference proteome</keyword>
<evidence type="ECO:0000313" key="1">
    <source>
        <dbReference type="EMBL" id="WAL67139.1"/>
    </source>
</evidence>
<accession>A0ABY7B5D0</accession>
<reference evidence="1" key="1">
    <citation type="submission" date="2022-11" db="EMBL/GenBank/DDBJ databases">
        <authorList>
            <person name="Mo P."/>
        </authorList>
    </citation>
    <scope>NUCLEOTIDE SEQUENCE</scope>
    <source>
        <strain evidence="1">HUAS 11-8</strain>
    </source>
</reference>
<dbReference type="RefSeq" id="WP_268757266.1">
    <property type="nucleotide sequence ID" value="NZ_CP113836.1"/>
</dbReference>
<protein>
    <submittedName>
        <fullName evidence="1">Uncharacterized protein</fullName>
    </submittedName>
</protein>
<sequence length="625" mass="64779">MATVIAPGIDAGTTDIKQAAERDAAGYTSVKKALDSAFRKPDLVKGAGYVTGQKPLEDYTEIIDRLGSAQDSMARATYEGFHNGPEVKKSIAPEFQNMLQAAFTGGPNGAAPWMSQVTEAIQSLGADLGKNFTLTSPLSTGFVPFNLLAPSRLIYPFYSPMRNKLQRTQGQGTALRTKLVVGIQGSKTGGATGNPKNMFISELSGASIASPGGTWPNQLPPSGAQNAADLTLNYSFQGISEALTWPAQFASQGFEDLSGLANLILLQEAMLAEEYQILGSTATAIGAPSAAPTLTARTAGSGETALSGVTTNVYVRITATNFTGETVSSAVANTAVSAGQVVDVHIKGQPLAALAFNIYVGTGTTDPGVSGSHLMASGVGGVSYTLMGALPTATATPPTADTGTASANGYEGMFSVTSGWAAQNSVYPSGFLGGYVNKSVGDTLNLNVLQNALVGLWDGGTTNTGYAGSSWTSAGGFRVNPAELIAEGSDVGNLSDSIVLNGSGNNYLLTVDQNQVSGVTGGVAVSQVVNPVTRDIVKVLVHPWLPQGNALLNSYSLSQPWSNVANVWEVNNVQDYLSISWPVIDMSFRYSIALYGTLVCFAPQYNAVLGGLQRNDGNGTSTPWS</sequence>
<name>A0ABY7B5D0_9PSEU</name>
<proteinExistence type="predicted"/>
<gene>
    <name evidence="1" type="ORF">ORV05_04945</name>
</gene>
<dbReference type="Proteomes" id="UP001163203">
    <property type="component" value="Chromosome"/>
</dbReference>
<dbReference type="EMBL" id="CP113836">
    <property type="protein sequence ID" value="WAL67139.1"/>
    <property type="molecule type" value="Genomic_DNA"/>
</dbReference>
<organism evidence="1 2">
    <name type="scientific">Amycolatopsis cynarae</name>
    <dbReference type="NCBI Taxonomy" id="2995223"/>
    <lineage>
        <taxon>Bacteria</taxon>
        <taxon>Bacillati</taxon>
        <taxon>Actinomycetota</taxon>
        <taxon>Actinomycetes</taxon>
        <taxon>Pseudonocardiales</taxon>
        <taxon>Pseudonocardiaceae</taxon>
        <taxon>Amycolatopsis</taxon>
    </lineage>
</organism>
<evidence type="ECO:0000313" key="2">
    <source>
        <dbReference type="Proteomes" id="UP001163203"/>
    </source>
</evidence>